<dbReference type="Proteomes" id="UP001151760">
    <property type="component" value="Unassembled WGS sequence"/>
</dbReference>
<accession>A0ABQ5IHR6</accession>
<dbReference type="EMBL" id="BQNB010020716">
    <property type="protein sequence ID" value="GJT98872.1"/>
    <property type="molecule type" value="Genomic_DNA"/>
</dbReference>
<keyword evidence="2" id="KW-1185">Reference proteome</keyword>
<sequence length="72" mass="8307">VFSTWMAFGGNTRDLGSFREETDKTTTLHQEPRRNIHSEPGDGVAAIKRQRKTFMVTASEIQRWRQDVADLK</sequence>
<reference evidence="1" key="2">
    <citation type="submission" date="2022-01" db="EMBL/GenBank/DDBJ databases">
        <authorList>
            <person name="Yamashiro T."/>
            <person name="Shiraishi A."/>
            <person name="Satake H."/>
            <person name="Nakayama K."/>
        </authorList>
    </citation>
    <scope>NUCLEOTIDE SEQUENCE</scope>
</reference>
<evidence type="ECO:0000313" key="1">
    <source>
        <dbReference type="EMBL" id="GJT98872.1"/>
    </source>
</evidence>
<evidence type="ECO:0000313" key="2">
    <source>
        <dbReference type="Proteomes" id="UP001151760"/>
    </source>
</evidence>
<feature type="non-terminal residue" evidence="1">
    <location>
        <position position="1"/>
    </location>
</feature>
<organism evidence="1 2">
    <name type="scientific">Tanacetum coccineum</name>
    <dbReference type="NCBI Taxonomy" id="301880"/>
    <lineage>
        <taxon>Eukaryota</taxon>
        <taxon>Viridiplantae</taxon>
        <taxon>Streptophyta</taxon>
        <taxon>Embryophyta</taxon>
        <taxon>Tracheophyta</taxon>
        <taxon>Spermatophyta</taxon>
        <taxon>Magnoliopsida</taxon>
        <taxon>eudicotyledons</taxon>
        <taxon>Gunneridae</taxon>
        <taxon>Pentapetalae</taxon>
        <taxon>asterids</taxon>
        <taxon>campanulids</taxon>
        <taxon>Asterales</taxon>
        <taxon>Asteraceae</taxon>
        <taxon>Asteroideae</taxon>
        <taxon>Anthemideae</taxon>
        <taxon>Anthemidinae</taxon>
        <taxon>Tanacetum</taxon>
    </lineage>
</organism>
<comment type="caution">
    <text evidence="1">The sequence shown here is derived from an EMBL/GenBank/DDBJ whole genome shotgun (WGS) entry which is preliminary data.</text>
</comment>
<protein>
    <submittedName>
        <fullName evidence="1">Uncharacterized protein</fullName>
    </submittedName>
</protein>
<gene>
    <name evidence="1" type="ORF">Tco_1094390</name>
</gene>
<name>A0ABQ5IHR6_9ASTR</name>
<reference evidence="1" key="1">
    <citation type="journal article" date="2022" name="Int. J. Mol. Sci.">
        <title>Draft Genome of Tanacetum Coccineum: Genomic Comparison of Closely Related Tanacetum-Family Plants.</title>
        <authorList>
            <person name="Yamashiro T."/>
            <person name="Shiraishi A."/>
            <person name="Nakayama K."/>
            <person name="Satake H."/>
        </authorList>
    </citation>
    <scope>NUCLEOTIDE SEQUENCE</scope>
</reference>
<proteinExistence type="predicted"/>